<evidence type="ECO:0000256" key="2">
    <source>
        <dbReference type="ARBA" id="ARBA00022759"/>
    </source>
</evidence>
<dbReference type="GO" id="GO:0008409">
    <property type="term" value="F:5'-3' exonuclease activity"/>
    <property type="evidence" value="ECO:0007669"/>
    <property type="project" value="TreeGrafter"/>
</dbReference>
<dbReference type="HOGENOM" id="CLU_021984_0_0_1"/>
<dbReference type="GO" id="GO:0006281">
    <property type="term" value="P:DNA repair"/>
    <property type="evidence" value="ECO:0007669"/>
    <property type="project" value="UniProtKB-ARBA"/>
</dbReference>
<dbReference type="Proteomes" id="UP000029665">
    <property type="component" value="Unassembled WGS sequence"/>
</dbReference>
<dbReference type="Gene3D" id="1.10.150.20">
    <property type="entry name" value="5' to 3' exonuclease, C-terminal subdomain"/>
    <property type="match status" value="1"/>
</dbReference>
<dbReference type="GO" id="GO:0017108">
    <property type="term" value="F:5'-flap endonuclease activity"/>
    <property type="evidence" value="ECO:0007669"/>
    <property type="project" value="TreeGrafter"/>
</dbReference>
<keyword evidence="2" id="KW-0540">Nuclease</keyword>
<dbReference type="AlphaFoldDB" id="A0A060S7L0"/>
<evidence type="ECO:0000313" key="7">
    <source>
        <dbReference type="Proteomes" id="UP000029665"/>
    </source>
</evidence>
<dbReference type="InterPro" id="IPR006086">
    <property type="entry name" value="XPG-I_dom"/>
</dbReference>
<dbReference type="STRING" id="5643.A0A060S7L0"/>
<dbReference type="PRINTS" id="PR00853">
    <property type="entry name" value="XPGRADSUPER"/>
</dbReference>
<comment type="caution">
    <text evidence="6">The sequence shown here is derived from an EMBL/GenBank/DDBJ whole genome shotgun (WGS) entry which is preliminary data.</text>
</comment>
<evidence type="ECO:0000259" key="5">
    <source>
        <dbReference type="SMART" id="SM00484"/>
    </source>
</evidence>
<keyword evidence="7" id="KW-1185">Reference proteome</keyword>
<dbReference type="SUPFAM" id="SSF47807">
    <property type="entry name" value="5' to 3' exonuclease, C-terminal subdomain"/>
    <property type="match status" value="1"/>
</dbReference>
<accession>A0A060S7L0</accession>
<gene>
    <name evidence="6" type="ORF">BN946_scf184569.g25</name>
</gene>
<name>A0A060S7L0_PYCCI</name>
<organism evidence="6 7">
    <name type="scientific">Pycnoporus cinnabarinus</name>
    <name type="common">Cinnabar-red polypore</name>
    <name type="synonym">Trametes cinnabarina</name>
    <dbReference type="NCBI Taxonomy" id="5643"/>
    <lineage>
        <taxon>Eukaryota</taxon>
        <taxon>Fungi</taxon>
        <taxon>Dikarya</taxon>
        <taxon>Basidiomycota</taxon>
        <taxon>Agaricomycotina</taxon>
        <taxon>Agaricomycetes</taxon>
        <taxon>Polyporales</taxon>
        <taxon>Polyporaceae</taxon>
        <taxon>Trametes</taxon>
    </lineage>
</organism>
<evidence type="ECO:0000256" key="4">
    <source>
        <dbReference type="SAM" id="MobiDB-lite"/>
    </source>
</evidence>
<keyword evidence="3" id="KW-0460">Magnesium</keyword>
<dbReference type="InterPro" id="IPR006084">
    <property type="entry name" value="XPG/Rad2"/>
</dbReference>
<evidence type="ECO:0000256" key="1">
    <source>
        <dbReference type="ARBA" id="ARBA00022723"/>
    </source>
</evidence>
<dbReference type="OMA" id="YLAQAYD"/>
<dbReference type="SMART" id="SM00484">
    <property type="entry name" value="XPGI"/>
    <property type="match status" value="1"/>
</dbReference>
<dbReference type="GO" id="GO:0005737">
    <property type="term" value="C:cytoplasm"/>
    <property type="evidence" value="ECO:0007669"/>
    <property type="project" value="TreeGrafter"/>
</dbReference>
<dbReference type="PANTHER" id="PTHR11081">
    <property type="entry name" value="FLAP ENDONUCLEASE FAMILY MEMBER"/>
    <property type="match status" value="1"/>
</dbReference>
<dbReference type="PANTHER" id="PTHR11081:SF9">
    <property type="entry name" value="FLAP ENDONUCLEASE 1"/>
    <property type="match status" value="1"/>
</dbReference>
<sequence>MVTAARGVFEVDRLSRLHRLTKSLRAWKTGEGSSETTEILLPLKDLMIKVKETGSAPSVLPFRSASPSPASDTLAADLPTRQLDSELPGRPVADSSVAKQPFKPEDMPDAGTTDASYDTTRTFVPKDIAELYVEYRQSVPQLMYLAQAYDRELAESPAVQEASTQEIEEARIDYGLSKSQHGLVVDEGKLWEQLVSSDNFQSVETAVGSLASSLEARSRVLSESYARRTNPPTSATYEQSREILQAMGIPCVEPSGPYEAEALAASIVLNGFADYVASEDTDVLIYDAPLVRNVATGAAPLVLISGSDVRTVLQLDRARYIDFALLLGTDFSQRIKNVGPTRALKFIREHGSIERVLEHERQYPPRIPIDEYLEQIALARSVFNTLPPIPHSSLLQQGIPDEQAVWAILDRFGLRRYLADDWDYTRTLSGNYFADNPSAA</sequence>
<dbReference type="GO" id="GO:0005634">
    <property type="term" value="C:nucleus"/>
    <property type="evidence" value="ECO:0007669"/>
    <property type="project" value="TreeGrafter"/>
</dbReference>
<dbReference type="InterPro" id="IPR008918">
    <property type="entry name" value="HhH2"/>
</dbReference>
<dbReference type="InterPro" id="IPR029060">
    <property type="entry name" value="PIN-like_dom_sf"/>
</dbReference>
<evidence type="ECO:0000256" key="3">
    <source>
        <dbReference type="ARBA" id="ARBA00022842"/>
    </source>
</evidence>
<keyword evidence="1" id="KW-0479">Metal-binding</keyword>
<dbReference type="InterPro" id="IPR036279">
    <property type="entry name" value="5-3_exonuclease_C_sf"/>
</dbReference>
<dbReference type="Pfam" id="PF00867">
    <property type="entry name" value="XPG_I"/>
    <property type="match status" value="1"/>
</dbReference>
<dbReference type="SMART" id="SM00279">
    <property type="entry name" value="HhH2"/>
    <property type="match status" value="1"/>
</dbReference>
<feature type="region of interest" description="Disordered" evidence="4">
    <location>
        <begin position="83"/>
        <end position="117"/>
    </location>
</feature>
<dbReference type="GO" id="GO:0003677">
    <property type="term" value="F:DNA binding"/>
    <property type="evidence" value="ECO:0007669"/>
    <property type="project" value="InterPro"/>
</dbReference>
<keyword evidence="2" id="KW-0378">Hydrolase</keyword>
<proteinExistence type="predicted"/>
<dbReference type="OrthoDB" id="31113at2759"/>
<dbReference type="Gene3D" id="3.40.50.1010">
    <property type="entry name" value="5'-nuclease"/>
    <property type="match status" value="1"/>
</dbReference>
<dbReference type="GO" id="GO:0046872">
    <property type="term" value="F:metal ion binding"/>
    <property type="evidence" value="ECO:0007669"/>
    <property type="project" value="UniProtKB-KW"/>
</dbReference>
<reference evidence="6" key="1">
    <citation type="submission" date="2014-01" db="EMBL/GenBank/DDBJ databases">
        <title>The genome of the white-rot fungus Pycnoporus cinnabarinus: a basidiomycete model with a versatile arsenal for lignocellulosic biomass breakdown.</title>
        <authorList>
            <person name="Levasseur A."/>
            <person name="Lomascolo A."/>
            <person name="Ruiz-Duenas F.J."/>
            <person name="Uzan E."/>
            <person name="Piumi F."/>
            <person name="Kues U."/>
            <person name="Ram A.F.J."/>
            <person name="Murat C."/>
            <person name="Haon M."/>
            <person name="Benoit I."/>
            <person name="Arfi Y."/>
            <person name="Chevret D."/>
            <person name="Drula E."/>
            <person name="Kwon M.J."/>
            <person name="Gouret P."/>
            <person name="Lesage-Meessen L."/>
            <person name="Lombard V."/>
            <person name="Mariette J."/>
            <person name="Noirot C."/>
            <person name="Park J."/>
            <person name="Patyshakuliyeva A."/>
            <person name="Wieneger R.A.B."/>
            <person name="Wosten H.A.B."/>
            <person name="Martin F."/>
            <person name="Coutinho P.M."/>
            <person name="de Vries R."/>
            <person name="Martinez A.T."/>
            <person name="Klopp C."/>
            <person name="Pontarotti P."/>
            <person name="Henrissat B."/>
            <person name="Record E."/>
        </authorList>
    </citation>
    <scope>NUCLEOTIDE SEQUENCE [LARGE SCALE GENOMIC DNA]</scope>
    <source>
        <strain evidence="6">BRFM137</strain>
    </source>
</reference>
<dbReference type="SUPFAM" id="SSF88723">
    <property type="entry name" value="PIN domain-like"/>
    <property type="match status" value="1"/>
</dbReference>
<evidence type="ECO:0000313" key="6">
    <source>
        <dbReference type="EMBL" id="CDO70482.1"/>
    </source>
</evidence>
<feature type="domain" description="XPG-I" evidence="5">
    <location>
        <begin position="245"/>
        <end position="315"/>
    </location>
</feature>
<protein>
    <recommendedName>
        <fullName evidence="5">XPG-I domain-containing protein</fullName>
    </recommendedName>
</protein>
<dbReference type="EMBL" id="CCBP010000083">
    <property type="protein sequence ID" value="CDO70482.1"/>
    <property type="molecule type" value="Genomic_DNA"/>
</dbReference>
<keyword evidence="2" id="KW-0255">Endonuclease</keyword>